<keyword evidence="3" id="KW-0067">ATP-binding</keyword>
<comment type="caution">
    <text evidence="7">The sequence shown here is derived from an EMBL/GenBank/DDBJ whole genome shotgun (WGS) entry which is preliminary data.</text>
</comment>
<proteinExistence type="predicted"/>
<dbReference type="EMBL" id="BARU01037588">
    <property type="protein sequence ID" value="GAH88951.1"/>
    <property type="molecule type" value="Genomic_DNA"/>
</dbReference>
<evidence type="ECO:0000259" key="6">
    <source>
        <dbReference type="Pfam" id="PF00749"/>
    </source>
</evidence>
<keyword evidence="5" id="KW-0030">Aminoacyl-tRNA synthetase</keyword>
<keyword evidence="2" id="KW-0547">Nucleotide-binding</keyword>
<dbReference type="FunFam" id="1.10.1160.10:FF:000001">
    <property type="entry name" value="Glutamine--tRNA ligase"/>
    <property type="match status" value="1"/>
</dbReference>
<feature type="non-terminal residue" evidence="7">
    <location>
        <position position="1"/>
    </location>
</feature>
<dbReference type="SUPFAM" id="SSF52374">
    <property type="entry name" value="Nucleotidylyl transferase"/>
    <property type="match status" value="1"/>
</dbReference>
<feature type="non-terminal residue" evidence="7">
    <location>
        <position position="248"/>
    </location>
</feature>
<protein>
    <recommendedName>
        <fullName evidence="6">Glutamyl/glutaminyl-tRNA synthetase class Ib catalytic domain-containing protein</fullName>
    </recommendedName>
</protein>
<dbReference type="Pfam" id="PF00749">
    <property type="entry name" value="tRNA-synt_1c"/>
    <property type="match status" value="1"/>
</dbReference>
<dbReference type="GO" id="GO:0005524">
    <property type="term" value="F:ATP binding"/>
    <property type="evidence" value="ECO:0007669"/>
    <property type="project" value="UniProtKB-KW"/>
</dbReference>
<dbReference type="InterPro" id="IPR050132">
    <property type="entry name" value="Gln/Glu-tRNA_Ligase"/>
</dbReference>
<evidence type="ECO:0000256" key="1">
    <source>
        <dbReference type="ARBA" id="ARBA00022598"/>
    </source>
</evidence>
<dbReference type="AlphaFoldDB" id="X1J2R1"/>
<name>X1J2R1_9ZZZZ</name>
<dbReference type="GO" id="GO:0004819">
    <property type="term" value="F:glutamine-tRNA ligase activity"/>
    <property type="evidence" value="ECO:0007669"/>
    <property type="project" value="TreeGrafter"/>
</dbReference>
<accession>X1J2R1</accession>
<evidence type="ECO:0000256" key="3">
    <source>
        <dbReference type="ARBA" id="ARBA00022840"/>
    </source>
</evidence>
<dbReference type="PANTHER" id="PTHR43097:SF5">
    <property type="entry name" value="GLUTAMATE--TRNA LIGASE"/>
    <property type="match status" value="1"/>
</dbReference>
<evidence type="ECO:0000256" key="4">
    <source>
        <dbReference type="ARBA" id="ARBA00022917"/>
    </source>
</evidence>
<dbReference type="Gene3D" id="3.40.50.620">
    <property type="entry name" value="HUPs"/>
    <property type="match status" value="1"/>
</dbReference>
<evidence type="ECO:0000256" key="2">
    <source>
        <dbReference type="ARBA" id="ARBA00022741"/>
    </source>
</evidence>
<gene>
    <name evidence="7" type="ORF">S03H2_58532</name>
</gene>
<dbReference type="GO" id="GO:0006425">
    <property type="term" value="P:glutaminyl-tRNA aminoacylation"/>
    <property type="evidence" value="ECO:0007669"/>
    <property type="project" value="TreeGrafter"/>
</dbReference>
<dbReference type="InterPro" id="IPR020058">
    <property type="entry name" value="Glu/Gln-tRNA-synth_Ib_cat-dom"/>
</dbReference>
<reference evidence="7" key="1">
    <citation type="journal article" date="2014" name="Front. Microbiol.">
        <title>High frequency of phylogenetically diverse reductive dehalogenase-homologous genes in deep subseafloor sedimentary metagenomes.</title>
        <authorList>
            <person name="Kawai M."/>
            <person name="Futagami T."/>
            <person name="Toyoda A."/>
            <person name="Takaki Y."/>
            <person name="Nishi S."/>
            <person name="Hori S."/>
            <person name="Arai W."/>
            <person name="Tsubouchi T."/>
            <person name="Morono Y."/>
            <person name="Uchiyama I."/>
            <person name="Ito T."/>
            <person name="Fujiyama A."/>
            <person name="Inagaki F."/>
            <person name="Takami H."/>
        </authorList>
    </citation>
    <scope>NUCLEOTIDE SEQUENCE</scope>
    <source>
        <strain evidence="7">Expedition CK06-06</strain>
    </source>
</reference>
<feature type="domain" description="Glutamyl/glutaminyl-tRNA synthetase class Ib catalytic" evidence="6">
    <location>
        <begin position="3"/>
        <end position="221"/>
    </location>
</feature>
<evidence type="ECO:0000256" key="5">
    <source>
        <dbReference type="ARBA" id="ARBA00023146"/>
    </source>
</evidence>
<sequence>KDKKAYVDDLNAKEISEYRGTLTKPGRDSPYRDRPVKENLDLLGRMKAGEFADGEKVLRAKIDMAHPNLNMRDPVIYRILHATHHRSGDKWCIYPMYDWAHGLEDSIEGITHSICTLEFENHRPLYDWFLDNLDVYHPQQIEFARLNLTYTVMSKRMLLELVEGGYVNRWDDPRIPTISGMRRRGYSPAVIRNFCKRIGVAKVNSMVDFEFLEHCVRDDLNKTSPRFMGALRPLKVVIENFSEDKVEE</sequence>
<organism evidence="7">
    <name type="scientific">marine sediment metagenome</name>
    <dbReference type="NCBI Taxonomy" id="412755"/>
    <lineage>
        <taxon>unclassified sequences</taxon>
        <taxon>metagenomes</taxon>
        <taxon>ecological metagenomes</taxon>
    </lineage>
</organism>
<keyword evidence="1" id="KW-0436">Ligase</keyword>
<dbReference type="PANTHER" id="PTHR43097">
    <property type="entry name" value="GLUTAMINE-TRNA LIGASE"/>
    <property type="match status" value="1"/>
</dbReference>
<evidence type="ECO:0000313" key="7">
    <source>
        <dbReference type="EMBL" id="GAH88951.1"/>
    </source>
</evidence>
<dbReference type="GO" id="GO:0005829">
    <property type="term" value="C:cytosol"/>
    <property type="evidence" value="ECO:0007669"/>
    <property type="project" value="TreeGrafter"/>
</dbReference>
<keyword evidence="4" id="KW-0648">Protein biosynthesis</keyword>
<dbReference type="InterPro" id="IPR014729">
    <property type="entry name" value="Rossmann-like_a/b/a_fold"/>
</dbReference>